<dbReference type="SUPFAM" id="SSF48371">
    <property type="entry name" value="ARM repeat"/>
    <property type="match status" value="1"/>
</dbReference>
<protein>
    <recommendedName>
        <fullName evidence="10">Interferon-related developmental regulator N-terminal domain-containing protein</fullName>
    </recommendedName>
</protein>
<evidence type="ECO:0000313" key="11">
    <source>
        <dbReference type="EMBL" id="PVU98755.1"/>
    </source>
</evidence>
<keyword evidence="2 8" id="KW-0963">Cytoplasm</keyword>
<dbReference type="InterPro" id="IPR027417">
    <property type="entry name" value="P-loop_NTPase"/>
</dbReference>
<dbReference type="InterPro" id="IPR007701">
    <property type="entry name" value="Interferon-rel_develop_reg_N"/>
</dbReference>
<evidence type="ECO:0000256" key="3">
    <source>
        <dbReference type="ARBA" id="ARBA00022723"/>
    </source>
</evidence>
<keyword evidence="3 8" id="KW-0479">Metal-binding</keyword>
<feature type="compositionally biased region" description="Low complexity" evidence="9">
    <location>
        <begin position="58"/>
        <end position="70"/>
    </location>
</feature>
<dbReference type="Pfam" id="PF10609">
    <property type="entry name" value="ParA"/>
    <property type="match status" value="1"/>
</dbReference>
<keyword evidence="7 8" id="KW-0411">Iron-sulfur</keyword>
<proteinExistence type="inferred from homology"/>
<evidence type="ECO:0000256" key="8">
    <source>
        <dbReference type="HAMAP-Rule" id="MF_03038"/>
    </source>
</evidence>
<sequence>MSQLGNDLLRVALSKYQSSGSATRDDDENDQLSPEKQSGKKNRSNLKSAAGSTRPSPSASKIHSRAASRSASRDKASAVDGKGVGNSEDFEVLTGAAKKLAINEAETKKDAMFTEKVGQFSNEQLISALNVLLDKMSEKRTSTREEGLQGVCSIMAHKYIGEFQQGNKESYLEGFKRCLKGSKTLKEGLLAIRGIALWFVQFGEDEGGIYSDVCSFLTKFISDTDSVTLKAQAIHTISLANFISSNDTREAIEVLKICSKIFTHWQSAELTLLALGSYGLLMSTLGESNPDLAYQIFEKDYEAHLNMLESENVDVRIASSENIALMYEIMSQDKTDFEFDNHYELVEKIEEMSKDSTKKHKKKDKTVQKSALRQVYLLFTENESPEVKLNFKNNYVRFENYTKIFRLNAIRLTVMNGLYMQFVENPLMHSIFGPDIDKLSLAELVDESLGEERIVVDPKSELAKYRSRNMNLLRQNRTNPIPKNVPQNANEHCPGPESEQAGKADNCQGCPNQTICESAPKGPDPDIPIIAQKLRGVKHKLLVLSGKGGVGKSTFSSQLTHILGFDEQIGVGLVDLDICGPSIPTMMGCADEQVHESAAGWTPVYVKDNVAVMSIGFLLQNQDEAVIWRGAKKSGMIKQFLKDVNWDESDENDNQTDIVGGGLDYLIFDTPPGTTDEHLSIVQFLKQSGIDCAVLLTTPQEVSLQDVRKEIDFCRKAGIKIIGVVENMAKFICPKCHHENTIFTPTTGGARAMCSELDIPFLGSIPLDPRIGMSCDNGSSFAEMYPETPAAKAYIQIVENIKMSL</sequence>
<feature type="binding site" evidence="8">
    <location>
        <position position="510"/>
    </location>
    <ligand>
        <name>[4Fe-4S] cluster</name>
        <dbReference type="ChEBI" id="CHEBI:49883"/>
        <label>1</label>
    </ligand>
</feature>
<dbReference type="GO" id="GO:0005524">
    <property type="term" value="F:ATP binding"/>
    <property type="evidence" value="ECO:0007669"/>
    <property type="project" value="UniProtKB-KW"/>
</dbReference>
<evidence type="ECO:0000256" key="2">
    <source>
        <dbReference type="ARBA" id="ARBA00022490"/>
    </source>
</evidence>
<evidence type="ECO:0000256" key="7">
    <source>
        <dbReference type="ARBA" id="ARBA00023014"/>
    </source>
</evidence>
<feature type="binding site" evidence="8">
    <location>
        <position position="516"/>
    </location>
    <ligand>
        <name>[4Fe-4S] cluster</name>
        <dbReference type="ChEBI" id="CHEBI:49883"/>
        <label>1</label>
    </ligand>
</feature>
<dbReference type="Proteomes" id="UP000245699">
    <property type="component" value="Unassembled WGS sequence"/>
</dbReference>
<dbReference type="EMBL" id="MBFT01000068">
    <property type="protein sequence ID" value="PVU98755.1"/>
    <property type="molecule type" value="Genomic_DNA"/>
</dbReference>
<dbReference type="GO" id="GO:0051539">
    <property type="term" value="F:4 iron, 4 sulfur cluster binding"/>
    <property type="evidence" value="ECO:0007669"/>
    <property type="project" value="UniProtKB-UniRule"/>
</dbReference>
<dbReference type="Pfam" id="PF05004">
    <property type="entry name" value="IFRD"/>
    <property type="match status" value="1"/>
</dbReference>
<evidence type="ECO:0000313" key="12">
    <source>
        <dbReference type="Proteomes" id="UP000245699"/>
    </source>
</evidence>
<dbReference type="InterPro" id="IPR016024">
    <property type="entry name" value="ARM-type_fold"/>
</dbReference>
<keyword evidence="12" id="KW-1185">Reference proteome</keyword>
<feature type="binding site" evidence="8">
    <location>
        <position position="507"/>
    </location>
    <ligand>
        <name>[4Fe-4S] cluster</name>
        <dbReference type="ChEBI" id="CHEBI:49883"/>
        <label>1</label>
    </ligand>
</feature>
<feature type="binding site" evidence="8">
    <location>
        <begin position="546"/>
        <end position="553"/>
    </location>
    <ligand>
        <name>ATP</name>
        <dbReference type="ChEBI" id="CHEBI:30616"/>
    </ligand>
</feature>
<dbReference type="GO" id="GO:0140663">
    <property type="term" value="F:ATP-dependent FeS chaperone activity"/>
    <property type="evidence" value="ECO:0007669"/>
    <property type="project" value="InterPro"/>
</dbReference>
<comment type="caution">
    <text evidence="11">The sequence shown here is derived from an EMBL/GenBank/DDBJ whole genome shotgun (WGS) entry which is preliminary data.</text>
</comment>
<dbReference type="HAMAP" id="MF_03038">
    <property type="entry name" value="NUBP1"/>
    <property type="match status" value="1"/>
</dbReference>
<gene>
    <name evidence="8" type="primary">NBP35</name>
    <name evidence="11" type="ORF">BB559_001285</name>
</gene>
<dbReference type="OrthoDB" id="1741334at2759"/>
<dbReference type="HAMAP" id="MF_02040">
    <property type="entry name" value="Mrp_NBP35"/>
    <property type="match status" value="1"/>
</dbReference>
<dbReference type="InterPro" id="IPR028601">
    <property type="entry name" value="NUBP1/Nbp35"/>
</dbReference>
<evidence type="ECO:0000256" key="9">
    <source>
        <dbReference type="SAM" id="MobiDB-lite"/>
    </source>
</evidence>
<comment type="function">
    <text evidence="8">Component of the cytosolic iron-sulfur (Fe/S) protein assembly (CIA) machinery. Required for maturation of extramitochondrial Fe-S proteins. The NBP35-CFD1 heterotetramer forms a Fe-S scaffold complex, mediating the de novo assembly of an Fe-S cluster and its transfer to target apoproteins.</text>
</comment>
<dbReference type="PANTHER" id="PTHR23264:SF35">
    <property type="entry name" value="CYTOSOLIC FE-S CLUSTER ASSEMBLY FACTOR NUBP1"/>
    <property type="match status" value="1"/>
</dbReference>
<keyword evidence="6 8" id="KW-0408">Iron</keyword>
<feature type="binding site" evidence="8">
    <location>
        <position position="733"/>
    </location>
    <ligand>
        <name>[4Fe-4S] cluster</name>
        <dbReference type="ChEBI" id="CHEBI:49883"/>
        <label>2</label>
        <note>ligand shared with heterodimeric partner</note>
    </ligand>
</feature>
<evidence type="ECO:0000256" key="6">
    <source>
        <dbReference type="ARBA" id="ARBA00023004"/>
    </source>
</evidence>
<keyword evidence="1 8" id="KW-0004">4Fe-4S</keyword>
<evidence type="ECO:0000256" key="4">
    <source>
        <dbReference type="ARBA" id="ARBA00022741"/>
    </source>
</evidence>
<evidence type="ECO:0000256" key="5">
    <source>
        <dbReference type="ARBA" id="ARBA00022840"/>
    </source>
</evidence>
<evidence type="ECO:0000256" key="1">
    <source>
        <dbReference type="ARBA" id="ARBA00022485"/>
    </source>
</evidence>
<comment type="similarity">
    <text evidence="8">Belongs to the Mrp/NBP35 ATP-binding proteins family. NUBP1/NBP35 subfamily.</text>
</comment>
<name>A0A2T9Z2D3_9FUNG</name>
<dbReference type="InterPro" id="IPR019591">
    <property type="entry name" value="Mrp/NBP35_ATP-bd"/>
</dbReference>
<feature type="region of interest" description="Disordered" evidence="9">
    <location>
        <begin position="476"/>
        <end position="506"/>
    </location>
</feature>
<accession>A0A2T9Z2D3</accession>
<dbReference type="Gene3D" id="3.40.50.300">
    <property type="entry name" value="P-loop containing nucleotide triphosphate hydrolases"/>
    <property type="match status" value="1"/>
</dbReference>
<feature type="domain" description="Interferon-related developmental regulator N-terminal" evidence="10">
    <location>
        <begin position="111"/>
        <end position="375"/>
    </location>
</feature>
<feature type="region of interest" description="Disordered" evidence="9">
    <location>
        <begin position="17"/>
        <end position="84"/>
    </location>
</feature>
<dbReference type="CDD" id="cd02037">
    <property type="entry name" value="Mrp_NBP35"/>
    <property type="match status" value="1"/>
</dbReference>
<dbReference type="GO" id="GO:0005829">
    <property type="term" value="C:cytosol"/>
    <property type="evidence" value="ECO:0007669"/>
    <property type="project" value="TreeGrafter"/>
</dbReference>
<dbReference type="GO" id="GO:0016226">
    <property type="term" value="P:iron-sulfur cluster assembly"/>
    <property type="evidence" value="ECO:0007669"/>
    <property type="project" value="UniProtKB-UniRule"/>
</dbReference>
<keyword evidence="5 8" id="KW-0067">ATP-binding</keyword>
<evidence type="ECO:0000259" key="10">
    <source>
        <dbReference type="Pfam" id="PF05004"/>
    </source>
</evidence>
<reference evidence="11 12" key="1">
    <citation type="journal article" date="2018" name="MBio">
        <title>Comparative Genomics Reveals the Core Gene Toolbox for the Fungus-Insect Symbiosis.</title>
        <authorList>
            <person name="Wang Y."/>
            <person name="Stata M."/>
            <person name="Wang W."/>
            <person name="Stajich J.E."/>
            <person name="White M.M."/>
            <person name="Moncalvo J.M."/>
        </authorList>
    </citation>
    <scope>NUCLEOTIDE SEQUENCE [LARGE SCALE GENOMIC DNA]</scope>
    <source>
        <strain evidence="11 12">AUS-77-4</strain>
    </source>
</reference>
<feature type="binding site" evidence="8">
    <location>
        <position position="736"/>
    </location>
    <ligand>
        <name>[4Fe-4S] cluster</name>
        <dbReference type="ChEBI" id="CHEBI:49883"/>
        <label>2</label>
        <note>ligand shared with heterodimeric partner</note>
    </ligand>
</feature>
<dbReference type="GO" id="GO:0046872">
    <property type="term" value="F:metal ion binding"/>
    <property type="evidence" value="ECO:0007669"/>
    <property type="project" value="UniProtKB-KW"/>
</dbReference>
<keyword evidence="4 8" id="KW-0547">Nucleotide-binding</keyword>
<dbReference type="FunFam" id="3.40.50.300:FF:001119">
    <property type="entry name" value="Iron-sulfur cluster carrier protein"/>
    <property type="match status" value="1"/>
</dbReference>
<feature type="compositionally biased region" description="Polar residues" evidence="9">
    <location>
        <begin position="45"/>
        <end position="57"/>
    </location>
</feature>
<dbReference type="STRING" id="61424.A0A2T9Z2D3"/>
<comment type="subcellular location">
    <subcellularLocation>
        <location evidence="8">Cytoplasm</location>
    </subcellularLocation>
</comment>
<organism evidence="11 12">
    <name type="scientific">Furculomyces boomerangus</name>
    <dbReference type="NCBI Taxonomy" id="61424"/>
    <lineage>
        <taxon>Eukaryota</taxon>
        <taxon>Fungi</taxon>
        <taxon>Fungi incertae sedis</taxon>
        <taxon>Zoopagomycota</taxon>
        <taxon>Kickxellomycotina</taxon>
        <taxon>Harpellomycetes</taxon>
        <taxon>Harpellales</taxon>
        <taxon>Harpellaceae</taxon>
        <taxon>Furculomyces</taxon>
    </lineage>
</organism>
<dbReference type="InterPro" id="IPR033756">
    <property type="entry name" value="YlxH/NBP35"/>
</dbReference>
<dbReference type="SUPFAM" id="SSF52540">
    <property type="entry name" value="P-loop containing nucleoside triphosphate hydrolases"/>
    <property type="match status" value="1"/>
</dbReference>
<dbReference type="AlphaFoldDB" id="A0A2T9Z2D3"/>
<feature type="compositionally biased region" description="Polar residues" evidence="9">
    <location>
        <begin position="476"/>
        <end position="490"/>
    </location>
</feature>
<dbReference type="PANTHER" id="PTHR23264">
    <property type="entry name" value="NUCLEOTIDE-BINDING PROTEIN NBP35 YEAST -RELATED"/>
    <property type="match status" value="1"/>
</dbReference>
<feature type="binding site" evidence="8">
    <location>
        <position position="493"/>
    </location>
    <ligand>
        <name>[4Fe-4S] cluster</name>
        <dbReference type="ChEBI" id="CHEBI:49883"/>
        <label>1</label>
    </ligand>
</feature>